<keyword evidence="2" id="KW-0547">Nucleotide-binding</keyword>
<proteinExistence type="predicted"/>
<dbReference type="RefSeq" id="WP_286002029.1">
    <property type="nucleotide sequence ID" value="NZ_CP127295.1"/>
</dbReference>
<dbReference type="PANTHER" id="PTHR47691:SF3">
    <property type="entry name" value="HTH-TYPE TRANSCRIPTIONAL REGULATOR RV0890C-RELATED"/>
    <property type="match status" value="1"/>
</dbReference>
<dbReference type="PRINTS" id="PR00364">
    <property type="entry name" value="DISEASERSIST"/>
</dbReference>
<dbReference type="Gene3D" id="3.40.50.300">
    <property type="entry name" value="P-loop containing nucleotide triphosphate hydrolases"/>
    <property type="match status" value="1"/>
</dbReference>
<dbReference type="Proteomes" id="UP001239397">
    <property type="component" value="Chromosome"/>
</dbReference>
<sequence length="450" mass="49009">MGRPEKPVSVNGGVAAAFASELRRLRAGAGNPTYRDMARAALFSPSALSSAASGARLPSLQVTLGFVAACGGDRESWRRRWLEAAGETRKRNPPGIRYKRSPAHQQLPRPAQLPLRPRGFVGRRAELCRLGLDSTGATVISGPSGVGKTELALHHAHQMAQEMVDGQLYADLGPLTGTSSDAGYLLDGFLLALGVPGDHLPDTLDQRAGLYRSLLAERRLVVLLDNVRDERQVRLLLAETRRSVILVVSRTRLLGLRDVRRIRLDVLPRADSIAMITAAIPDRAAAAPQECDRLAELCGDLPLALDVALRKLVDRPHLGLHRVNAKLAESSDALEWLEIGDLSVRDSLDSVYRNLSDAAKTLVKCIARLPLTYDLGTLMQGEDDLVEELVEANMVRRSEDSATFRIMPLVRAYVVEVATSPLVDVPTQALAFDGNELGRRMRMVENAGAR</sequence>
<dbReference type="AlphaFoldDB" id="A0A9Y2NNC1"/>
<evidence type="ECO:0000313" key="2">
    <source>
        <dbReference type="EMBL" id="WIY05748.1"/>
    </source>
</evidence>
<accession>A0A9Y2NNC1</accession>
<dbReference type="SUPFAM" id="SSF52540">
    <property type="entry name" value="P-loop containing nucleoside triphosphate hydrolases"/>
    <property type="match status" value="1"/>
</dbReference>
<dbReference type="EMBL" id="CP127295">
    <property type="protein sequence ID" value="WIY05748.1"/>
    <property type="molecule type" value="Genomic_DNA"/>
</dbReference>
<reference evidence="2 3" key="1">
    <citation type="submission" date="2023-06" db="EMBL/GenBank/DDBJ databases">
        <authorList>
            <person name="Oyuntsetseg B."/>
            <person name="Kim S.B."/>
        </authorList>
    </citation>
    <scope>NUCLEOTIDE SEQUENCE [LARGE SCALE GENOMIC DNA]</scope>
    <source>
        <strain evidence="2 3">4-36</strain>
    </source>
</reference>
<name>A0A9Y2NNC1_9PSEU</name>
<dbReference type="GO" id="GO:0005524">
    <property type="term" value="F:ATP binding"/>
    <property type="evidence" value="ECO:0007669"/>
    <property type="project" value="UniProtKB-KW"/>
</dbReference>
<organism evidence="2 3">
    <name type="scientific">Amycolatopsis mongoliensis</name>
    <dbReference type="NCBI Taxonomy" id="715475"/>
    <lineage>
        <taxon>Bacteria</taxon>
        <taxon>Bacillati</taxon>
        <taxon>Actinomycetota</taxon>
        <taxon>Actinomycetes</taxon>
        <taxon>Pseudonocardiales</taxon>
        <taxon>Pseudonocardiaceae</taxon>
        <taxon>Amycolatopsis</taxon>
    </lineage>
</organism>
<evidence type="ECO:0000256" key="1">
    <source>
        <dbReference type="SAM" id="MobiDB-lite"/>
    </source>
</evidence>
<keyword evidence="2" id="KW-0067">ATP-binding</keyword>
<dbReference type="PANTHER" id="PTHR47691">
    <property type="entry name" value="REGULATOR-RELATED"/>
    <property type="match status" value="1"/>
</dbReference>
<gene>
    <name evidence="2" type="ORF">QRX60_18575</name>
</gene>
<dbReference type="KEGG" id="amog:QRX60_18575"/>
<keyword evidence="3" id="KW-1185">Reference proteome</keyword>
<dbReference type="InterPro" id="IPR027417">
    <property type="entry name" value="P-loop_NTPase"/>
</dbReference>
<feature type="compositionally biased region" description="Low complexity" evidence="1">
    <location>
        <begin position="103"/>
        <end position="115"/>
    </location>
</feature>
<protein>
    <submittedName>
        <fullName evidence="2">ATP-binding protein</fullName>
    </submittedName>
</protein>
<feature type="region of interest" description="Disordered" evidence="1">
    <location>
        <begin position="88"/>
        <end position="115"/>
    </location>
</feature>
<evidence type="ECO:0000313" key="3">
    <source>
        <dbReference type="Proteomes" id="UP001239397"/>
    </source>
</evidence>